<dbReference type="EMBL" id="ADBL01002452">
    <property type="status" value="NOT_ANNOTATED_CDS"/>
    <property type="molecule type" value="Genomic_DNA"/>
</dbReference>
<sequence>MMTPSPPPTPPPLPNERDAMRLRTAYLDGKPAQQQQTTTTVVSASPPVLPPLPIDTGRDTGLDSALSTSLPELVAPHNTPEQQQSQYLWGVFTSGGGVGGGGGVAFSSHHAAHAQHSGTGEEIELHGLPPRSS</sequence>
<protein>
    <submittedName>
        <fullName evidence="2 3">Uncharacterized protein</fullName>
    </submittedName>
</protein>
<feature type="region of interest" description="Disordered" evidence="1">
    <location>
        <begin position="29"/>
        <end position="64"/>
    </location>
</feature>
<dbReference type="AlphaFoldDB" id="A0A0C4EAC8"/>
<gene>
    <name evidence="2" type="ORF">MAPG_09594</name>
</gene>
<reference evidence="3" key="5">
    <citation type="submission" date="2015-06" db="UniProtKB">
        <authorList>
            <consortium name="EnsemblFungi"/>
        </authorList>
    </citation>
    <scope>IDENTIFICATION</scope>
    <source>
        <strain evidence="3">ATCC 64411</strain>
    </source>
</reference>
<reference evidence="2" key="3">
    <citation type="submission" date="2011-03" db="EMBL/GenBank/DDBJ databases">
        <title>Annotation of Magnaporthe poae ATCC 64411.</title>
        <authorList>
            <person name="Ma L.-J."/>
            <person name="Dead R."/>
            <person name="Young S.K."/>
            <person name="Zeng Q."/>
            <person name="Gargeya S."/>
            <person name="Fitzgerald M."/>
            <person name="Haas B."/>
            <person name="Abouelleil A."/>
            <person name="Alvarado L."/>
            <person name="Arachchi H.M."/>
            <person name="Berlin A."/>
            <person name="Brown A."/>
            <person name="Chapman S.B."/>
            <person name="Chen Z."/>
            <person name="Dunbar C."/>
            <person name="Freedman E."/>
            <person name="Gearin G."/>
            <person name="Gellesch M."/>
            <person name="Goldberg J."/>
            <person name="Griggs A."/>
            <person name="Gujja S."/>
            <person name="Heiman D."/>
            <person name="Howarth C."/>
            <person name="Larson L."/>
            <person name="Lui A."/>
            <person name="MacDonald P.J.P."/>
            <person name="Mehta T."/>
            <person name="Montmayeur A."/>
            <person name="Murphy C."/>
            <person name="Neiman D."/>
            <person name="Pearson M."/>
            <person name="Priest M."/>
            <person name="Roberts A."/>
            <person name="Saif S."/>
            <person name="Shea T."/>
            <person name="Shenoy N."/>
            <person name="Sisk P."/>
            <person name="Stolte C."/>
            <person name="Sykes S."/>
            <person name="Yandava C."/>
            <person name="Wortman J."/>
            <person name="Nusbaum C."/>
            <person name="Birren B."/>
        </authorList>
    </citation>
    <scope>NUCLEOTIDE SEQUENCE</scope>
    <source>
        <strain evidence="2">ATCC 64411</strain>
    </source>
</reference>
<dbReference type="Proteomes" id="UP000011715">
    <property type="component" value="Unassembled WGS sequence"/>
</dbReference>
<organism evidence="3 4">
    <name type="scientific">Magnaporthiopsis poae (strain ATCC 64411 / 73-15)</name>
    <name type="common">Kentucky bluegrass fungus</name>
    <name type="synonym">Magnaporthe poae</name>
    <dbReference type="NCBI Taxonomy" id="644358"/>
    <lineage>
        <taxon>Eukaryota</taxon>
        <taxon>Fungi</taxon>
        <taxon>Dikarya</taxon>
        <taxon>Ascomycota</taxon>
        <taxon>Pezizomycotina</taxon>
        <taxon>Sordariomycetes</taxon>
        <taxon>Sordariomycetidae</taxon>
        <taxon>Magnaporthales</taxon>
        <taxon>Magnaporthaceae</taxon>
        <taxon>Magnaporthiopsis</taxon>
    </lineage>
</organism>
<name>A0A0C4EAC8_MAGP6</name>
<reference evidence="4" key="2">
    <citation type="submission" date="2010-05" db="EMBL/GenBank/DDBJ databases">
        <title>The genome sequence of Magnaporthe poae strain ATCC 64411.</title>
        <authorList>
            <person name="Ma L.-J."/>
            <person name="Dead R."/>
            <person name="Young S."/>
            <person name="Zeng Q."/>
            <person name="Koehrsen M."/>
            <person name="Alvarado L."/>
            <person name="Berlin A."/>
            <person name="Chapman S.B."/>
            <person name="Chen Z."/>
            <person name="Freedman E."/>
            <person name="Gellesch M."/>
            <person name="Goldberg J."/>
            <person name="Griggs A."/>
            <person name="Gujja S."/>
            <person name="Heilman E.R."/>
            <person name="Heiman D."/>
            <person name="Hepburn T."/>
            <person name="Howarth C."/>
            <person name="Jen D."/>
            <person name="Larson L."/>
            <person name="Mehta T."/>
            <person name="Neiman D."/>
            <person name="Pearson M."/>
            <person name="Roberts A."/>
            <person name="Saif S."/>
            <person name="Shea T."/>
            <person name="Shenoy N."/>
            <person name="Sisk P."/>
            <person name="Stolte C."/>
            <person name="Sykes S."/>
            <person name="Walk T."/>
            <person name="White J."/>
            <person name="Yandava C."/>
            <person name="Haas B."/>
            <person name="Nusbaum C."/>
            <person name="Birren B."/>
        </authorList>
    </citation>
    <scope>NUCLEOTIDE SEQUENCE [LARGE SCALE GENOMIC DNA]</scope>
    <source>
        <strain evidence="4">ATCC 64411 / 73-15</strain>
    </source>
</reference>
<evidence type="ECO:0000313" key="2">
    <source>
        <dbReference type="EMBL" id="KLU91071.1"/>
    </source>
</evidence>
<dbReference type="EMBL" id="GL876976">
    <property type="protein sequence ID" value="KLU91071.1"/>
    <property type="molecule type" value="Genomic_DNA"/>
</dbReference>
<proteinExistence type="predicted"/>
<feature type="compositionally biased region" description="Low complexity" evidence="1">
    <location>
        <begin position="105"/>
        <end position="120"/>
    </location>
</feature>
<dbReference type="VEuPathDB" id="FungiDB:MAPG_09594"/>
<evidence type="ECO:0000313" key="4">
    <source>
        <dbReference type="Proteomes" id="UP000011715"/>
    </source>
</evidence>
<reference evidence="2" key="1">
    <citation type="submission" date="2010-05" db="EMBL/GenBank/DDBJ databases">
        <title>The Genome Sequence of Magnaporthe poae strain ATCC 64411.</title>
        <authorList>
            <consortium name="The Broad Institute Genome Sequencing Platform"/>
            <consortium name="Broad Institute Genome Sequencing Center for Infectious Disease"/>
            <person name="Ma L.-J."/>
            <person name="Dead R."/>
            <person name="Young S."/>
            <person name="Zeng Q."/>
            <person name="Koehrsen M."/>
            <person name="Alvarado L."/>
            <person name="Berlin A."/>
            <person name="Chapman S.B."/>
            <person name="Chen Z."/>
            <person name="Freedman E."/>
            <person name="Gellesch M."/>
            <person name="Goldberg J."/>
            <person name="Griggs A."/>
            <person name="Gujja S."/>
            <person name="Heilman E.R."/>
            <person name="Heiman D."/>
            <person name="Hepburn T."/>
            <person name="Howarth C."/>
            <person name="Jen D."/>
            <person name="Larson L."/>
            <person name="Mehta T."/>
            <person name="Neiman D."/>
            <person name="Pearson M."/>
            <person name="Roberts A."/>
            <person name="Saif S."/>
            <person name="Shea T."/>
            <person name="Shenoy N."/>
            <person name="Sisk P."/>
            <person name="Stolte C."/>
            <person name="Sykes S."/>
            <person name="Walk T."/>
            <person name="White J."/>
            <person name="Yandava C."/>
            <person name="Haas B."/>
            <person name="Nusbaum C."/>
            <person name="Birren B."/>
        </authorList>
    </citation>
    <scope>NUCLEOTIDE SEQUENCE</scope>
    <source>
        <strain evidence="2">ATCC 64411</strain>
    </source>
</reference>
<keyword evidence="4" id="KW-1185">Reference proteome</keyword>
<accession>A0A0C4EAC8</accession>
<reference evidence="3" key="4">
    <citation type="journal article" date="2015" name="G3 (Bethesda)">
        <title>Genome sequences of three phytopathogenic species of the Magnaporthaceae family of fungi.</title>
        <authorList>
            <person name="Okagaki L.H."/>
            <person name="Nunes C.C."/>
            <person name="Sailsbery J."/>
            <person name="Clay B."/>
            <person name="Brown D."/>
            <person name="John T."/>
            <person name="Oh Y."/>
            <person name="Young N."/>
            <person name="Fitzgerald M."/>
            <person name="Haas B.J."/>
            <person name="Zeng Q."/>
            <person name="Young S."/>
            <person name="Adiconis X."/>
            <person name="Fan L."/>
            <person name="Levin J.Z."/>
            <person name="Mitchell T.K."/>
            <person name="Okubara P.A."/>
            <person name="Farman M.L."/>
            <person name="Kohn L.M."/>
            <person name="Birren B."/>
            <person name="Ma L.-J."/>
            <person name="Dean R.A."/>
        </authorList>
    </citation>
    <scope>NUCLEOTIDE SEQUENCE</scope>
    <source>
        <strain evidence="3">ATCC 64411 / 73-15</strain>
    </source>
</reference>
<evidence type="ECO:0000313" key="3">
    <source>
        <dbReference type="EnsemblFungi" id="MAPG_09594T0"/>
    </source>
</evidence>
<dbReference type="EnsemblFungi" id="MAPG_09594T0">
    <property type="protein sequence ID" value="MAPG_09594T0"/>
    <property type="gene ID" value="MAPG_09594"/>
</dbReference>
<evidence type="ECO:0000256" key="1">
    <source>
        <dbReference type="SAM" id="MobiDB-lite"/>
    </source>
</evidence>
<feature type="region of interest" description="Disordered" evidence="1">
    <location>
        <begin position="103"/>
        <end position="133"/>
    </location>
</feature>
<feature type="compositionally biased region" description="Low complexity" evidence="1">
    <location>
        <begin position="31"/>
        <end position="46"/>
    </location>
</feature>